<dbReference type="HOGENOM" id="CLU_056939_0_0_0"/>
<dbReference type="InterPro" id="IPR014718">
    <property type="entry name" value="GH-type_carb-bd"/>
</dbReference>
<sequence>MATSAHHLCGPDCPDSVTITQNDAPSFGAGQAWAIRKYTLSGGLSQGVEVVEANNGSLTAYIIPTRGMGLWKIEHGETRVGWDAPAERPVHPMFVNCSSRNKLGWLDGFNELLCRCGLSFNGPPGEDGDALNPLEADITLHGRIANKPAEWVDAELTEAGIIIRGLTLEHSLFGVNLALETEYLLPWGEATLEVNDSVTNRASGPAEMQLLYHINVGTPLVEAGGTWNAPLQNVYCRDPRASEQFDEYPQIYGPTAGYAEQVYFCDLAADDAGRSLAMLQNKAGEAGFAVEFDLQTLPCLSVWKNTQALSDGYCVGLEPGTNFPNHKSVERQNNRVVTIPAGDTWKTSLELKLLATSADVQGVAGQIQRLQGEHSPGLHDSQKGLTEGL</sequence>
<dbReference type="GO" id="GO:0003824">
    <property type="term" value="F:catalytic activity"/>
    <property type="evidence" value="ECO:0007669"/>
    <property type="project" value="InterPro"/>
</dbReference>
<reference evidence="3" key="1">
    <citation type="submission" date="2011-02" db="EMBL/GenBank/DDBJ databases">
        <title>The complete genome of Planctomyces brasiliensis DSM 5305.</title>
        <authorList>
            <person name="Lucas S."/>
            <person name="Copeland A."/>
            <person name="Lapidus A."/>
            <person name="Bruce D."/>
            <person name="Goodwin L."/>
            <person name="Pitluck S."/>
            <person name="Kyrpides N."/>
            <person name="Mavromatis K."/>
            <person name="Pagani I."/>
            <person name="Ivanova N."/>
            <person name="Ovchinnikova G."/>
            <person name="Lu M."/>
            <person name="Detter J.C."/>
            <person name="Han C."/>
            <person name="Land M."/>
            <person name="Hauser L."/>
            <person name="Markowitz V."/>
            <person name="Cheng J.-F."/>
            <person name="Hugenholtz P."/>
            <person name="Woyke T."/>
            <person name="Wu D."/>
            <person name="Tindall B."/>
            <person name="Pomrenke H.G."/>
            <person name="Brambilla E."/>
            <person name="Klenk H.-P."/>
            <person name="Eisen J.A."/>
        </authorList>
    </citation>
    <scope>NUCLEOTIDE SEQUENCE [LARGE SCALE GENOMIC DNA]</scope>
    <source>
        <strain evidence="3">ATCC 49424 / DSM 5305 / JCM 21570 / NBRC 103401 / IFAM 1448</strain>
    </source>
</reference>
<dbReference type="eggNOG" id="COG2017">
    <property type="taxonomic scope" value="Bacteria"/>
</dbReference>
<dbReference type="AlphaFoldDB" id="F0SP29"/>
<dbReference type="RefSeq" id="WP_013629851.1">
    <property type="nucleotide sequence ID" value="NC_015174.1"/>
</dbReference>
<accession>F0SP29</accession>
<dbReference type="Gene3D" id="2.70.98.10">
    <property type="match status" value="1"/>
</dbReference>
<dbReference type="GO" id="GO:0005975">
    <property type="term" value="P:carbohydrate metabolic process"/>
    <property type="evidence" value="ECO:0007669"/>
    <property type="project" value="InterPro"/>
</dbReference>
<evidence type="ECO:0000313" key="2">
    <source>
        <dbReference type="EMBL" id="ADY61132.1"/>
    </source>
</evidence>
<dbReference type="Proteomes" id="UP000006860">
    <property type="component" value="Chromosome"/>
</dbReference>
<evidence type="ECO:0000313" key="3">
    <source>
        <dbReference type="Proteomes" id="UP000006860"/>
    </source>
</evidence>
<organism evidence="2 3">
    <name type="scientific">Rubinisphaera brasiliensis (strain ATCC 49424 / DSM 5305 / JCM 21570 / IAM 15109 / NBRC 103401 / IFAM 1448)</name>
    <name type="common">Planctomyces brasiliensis</name>
    <dbReference type="NCBI Taxonomy" id="756272"/>
    <lineage>
        <taxon>Bacteria</taxon>
        <taxon>Pseudomonadati</taxon>
        <taxon>Planctomycetota</taxon>
        <taxon>Planctomycetia</taxon>
        <taxon>Planctomycetales</taxon>
        <taxon>Planctomycetaceae</taxon>
        <taxon>Rubinisphaera</taxon>
    </lineage>
</organism>
<dbReference type="GO" id="GO:0030246">
    <property type="term" value="F:carbohydrate binding"/>
    <property type="evidence" value="ECO:0007669"/>
    <property type="project" value="InterPro"/>
</dbReference>
<dbReference type="SUPFAM" id="SSF74650">
    <property type="entry name" value="Galactose mutarotase-like"/>
    <property type="match status" value="1"/>
</dbReference>
<dbReference type="InterPro" id="IPR011013">
    <property type="entry name" value="Gal_mutarotase_sf_dom"/>
</dbReference>
<dbReference type="EMBL" id="CP002546">
    <property type="protein sequence ID" value="ADY61132.1"/>
    <property type="molecule type" value="Genomic_DNA"/>
</dbReference>
<dbReference type="InterPro" id="IPR027839">
    <property type="entry name" value="DUF4432"/>
</dbReference>
<feature type="region of interest" description="Disordered" evidence="1">
    <location>
        <begin position="370"/>
        <end position="389"/>
    </location>
</feature>
<protein>
    <recommendedName>
        <fullName evidence="4">DUF4432 domain-containing protein</fullName>
    </recommendedName>
</protein>
<dbReference type="KEGG" id="pbs:Plabr_3535"/>
<evidence type="ECO:0000256" key="1">
    <source>
        <dbReference type="SAM" id="MobiDB-lite"/>
    </source>
</evidence>
<gene>
    <name evidence="2" type="ordered locus">Plabr_3535</name>
</gene>
<evidence type="ECO:0008006" key="4">
    <source>
        <dbReference type="Google" id="ProtNLM"/>
    </source>
</evidence>
<name>F0SP29_RUBBR</name>
<proteinExistence type="predicted"/>
<keyword evidence="3" id="KW-1185">Reference proteome</keyword>
<dbReference type="Pfam" id="PF14486">
    <property type="entry name" value="DUF4432"/>
    <property type="match status" value="1"/>
</dbReference>
<dbReference type="STRING" id="756272.Plabr_3535"/>
<dbReference type="CDD" id="cd09023">
    <property type="entry name" value="Aldose_epim_Ec_c4013"/>
    <property type="match status" value="1"/>
</dbReference>